<reference evidence="2 3" key="1">
    <citation type="journal article" date="2021" name="Sci. Rep.">
        <title>The distribution of antibiotic resistance genes in chicken gut microbiota commensals.</title>
        <authorList>
            <person name="Juricova H."/>
            <person name="Matiasovicova J."/>
            <person name="Kubasova T."/>
            <person name="Cejkova D."/>
            <person name="Rychlik I."/>
        </authorList>
    </citation>
    <scope>NUCLEOTIDE SEQUENCE [LARGE SCALE GENOMIC DNA]</scope>
    <source>
        <strain evidence="2 3">An801</strain>
    </source>
</reference>
<dbReference type="RefSeq" id="WP_204475411.1">
    <property type="nucleotide sequence ID" value="NZ_JACJJW010000010.1"/>
</dbReference>
<keyword evidence="3" id="KW-1185">Reference proteome</keyword>
<dbReference type="GO" id="GO:0003677">
    <property type="term" value="F:DNA binding"/>
    <property type="evidence" value="ECO:0007669"/>
    <property type="project" value="UniProtKB-KW"/>
</dbReference>
<name>A0ABS2EU25_9BACE</name>
<protein>
    <submittedName>
        <fullName evidence="2">DNA-binding protein</fullName>
    </submittedName>
</protein>
<keyword evidence="2" id="KW-0238">DNA-binding</keyword>
<dbReference type="SUPFAM" id="SSF52540">
    <property type="entry name" value="P-loop containing nucleoside triphosphate hydrolases"/>
    <property type="match status" value="1"/>
</dbReference>
<organism evidence="2 3">
    <name type="scientific">Bacteroides mediterraneensis</name>
    <dbReference type="NCBI Taxonomy" id="1841856"/>
    <lineage>
        <taxon>Bacteria</taxon>
        <taxon>Pseudomonadati</taxon>
        <taxon>Bacteroidota</taxon>
        <taxon>Bacteroidia</taxon>
        <taxon>Bacteroidales</taxon>
        <taxon>Bacteroidaceae</taxon>
        <taxon>Bacteroides</taxon>
    </lineage>
</organism>
<dbReference type="EMBL" id="JACJJW010000010">
    <property type="protein sequence ID" value="MBM6758185.1"/>
    <property type="molecule type" value="Genomic_DNA"/>
</dbReference>
<feature type="coiled-coil region" evidence="1">
    <location>
        <begin position="1296"/>
        <end position="1326"/>
    </location>
</feature>
<comment type="caution">
    <text evidence="2">The sequence shown here is derived from an EMBL/GenBank/DDBJ whole genome shotgun (WGS) entry which is preliminary data.</text>
</comment>
<evidence type="ECO:0000313" key="2">
    <source>
        <dbReference type="EMBL" id="MBM6758185.1"/>
    </source>
</evidence>
<dbReference type="Gene3D" id="3.40.50.300">
    <property type="entry name" value="P-loop containing nucleotide triphosphate hydrolases"/>
    <property type="match status" value="1"/>
</dbReference>
<keyword evidence="1" id="KW-0175">Coiled coil</keyword>
<proteinExistence type="predicted"/>
<sequence>MLQLFYKYIAKELLVGYFKKNPLKKGSRYYMIVENDDHRNGLIKAINELCEGICISGIYQSNGSSVKEESYDTYVLKYSDKDPSIIIGYDKTSTEDYLTTIRNSVGIVGGKYENYGVIYILSDSILSSIITACQDLQSLGGPLHSSYIISNIKEHADEFISKDLERAYFDWHLEKIKDYIEDGTCTLFDFEHALNVLGDKTLVGHYNELDFFNDKRVYDGTFKPTDFEIKERVEKNHDIFRKVSDIMNEDEDNDKIKLLQKFLDEKLSKKIVFSENWKDIDFQEFLESINRKATTANLELIDIILSNEGSLTSMVHCFKGNKKKKTTNYIVVCDQSGTVSQDIKVIFNKEIKKIKTNDIQTQGQNLRVIVSNSLIKQSVGLNDNHHDFYIMKLPCSRSFFKNIEDCFSINKKGEIVVVVPDDNDSLIFGDGSDLLSIPLDNKVIWSDNARLEVPIVNDDENEQIDFYVDFNGTEVHIILKLNIAKPVPPARPGTIEEGTYDGITVIVDEKLCPISSYWKSYLDWEKAFIDNRCTNIIYVINDLTNQNEPVYENLSLPLEIKNSLNSIFLYYHKHNTVPSLWHLDDELRDLYRNYWNAVVSAINSISNNRCLTKEEYNITKLGVVTEWNRIYLSPFHPINIAYTLEHDVQYDNIEDSTFAKKLLSPFYLLPFIYYNSLPLRPYTDKNLSDIPNWLSYEGINSKPQERTNDITTKMVWSKMEAFIKYFSYLFQDKDCPIIISTIGIVDDTNVIKGILEFILRTYSKGVQRIELHEYVDNLMEESFFEKLNRLDSIDAISRELDSLNLRIDSKGDYTSQEIIHELFTKVSFYKHRLDSTNGIVDYSHIAFYQMDTGMEFIRQVSSELRTELSFNGLISIPSTYHKNGAYIIGYGNKGVNLHEGYIYPMTSAMNTLYANEEHEGSSVFSSNTCVAKRYKFCESNLLNSIYDNANWVTFINPEVDINFFYKQNLYVVHYTDQYTINAKYDSITVTKHVDQYENMLRKSYEKYALSEEHFQHFNKTMMNYFNCLNGSWMLNIVNKTEDQIREKMSIVAASVAMLHFMKRNKKVLWIPVSLEEILRVTGSIGLPKDYIFTKKDLGVKGAMSDDLLMIGLDHTSEDNIQLYLYPVEVKFSKNSSMSDKASKQVSQTYIQLKEHLFGEANFTKNIYRTFFASQFLTNAEKLNANSLLSDELYEEIEKYRYELLNLKYTLAEKLPVKEMACAAIISFYNHASHSLTTSLVDDVPVCEVHFSEQECFQFVSEPNSNLLDFLITDWIQVESEALSVIENPIQTSTIDNDRAEIELSMIDDEEEKLEQEVHNVSDLTETKQLTSEEKHPIRIVLGTTLAGNREIVFEPNNTRMVSHPNMGIIGTMGTGKTQLARSIIAQFSKGKHSDKCPFYTLRFDCSFAAANTIKPQLL</sequence>
<evidence type="ECO:0000256" key="1">
    <source>
        <dbReference type="SAM" id="Coils"/>
    </source>
</evidence>
<accession>A0ABS2EU25</accession>
<evidence type="ECO:0000313" key="3">
    <source>
        <dbReference type="Proteomes" id="UP000703295"/>
    </source>
</evidence>
<gene>
    <name evidence="2" type="ORF">H6A31_05735</name>
</gene>
<dbReference type="InterPro" id="IPR027417">
    <property type="entry name" value="P-loop_NTPase"/>
</dbReference>
<dbReference type="Proteomes" id="UP000703295">
    <property type="component" value="Unassembled WGS sequence"/>
</dbReference>